<dbReference type="InterPro" id="IPR004114">
    <property type="entry name" value="THUMP_dom"/>
</dbReference>
<evidence type="ECO:0000259" key="3">
    <source>
        <dbReference type="Pfam" id="PF01170"/>
    </source>
</evidence>
<dbReference type="InterPro" id="IPR054170">
    <property type="entry name" value="RlmL_1st"/>
</dbReference>
<dbReference type="RefSeq" id="WP_189584523.1">
    <property type="nucleotide sequence ID" value="NZ_BMYV01000002.1"/>
</dbReference>
<dbReference type="Pfam" id="PF22020">
    <property type="entry name" value="RlmL_1st"/>
    <property type="match status" value="1"/>
</dbReference>
<dbReference type="GO" id="GO:0070043">
    <property type="term" value="F:rRNA (guanine-N7-)-methyltransferase activity"/>
    <property type="evidence" value="ECO:0007669"/>
    <property type="project" value="TreeGrafter"/>
</dbReference>
<dbReference type="PANTHER" id="PTHR47313:SF1">
    <property type="entry name" value="RIBOSOMAL RNA LARGE SUBUNIT METHYLTRANSFERASE K_L"/>
    <property type="match status" value="1"/>
</dbReference>
<dbReference type="InterPro" id="IPR029063">
    <property type="entry name" value="SAM-dependent_MTases_sf"/>
</dbReference>
<dbReference type="GO" id="GO:0008990">
    <property type="term" value="F:rRNA (guanine-N2-)-methyltransferase activity"/>
    <property type="evidence" value="ECO:0007669"/>
    <property type="project" value="TreeGrafter"/>
</dbReference>
<feature type="domain" description="Ribosomal RNA large subunit methyltransferase K/L-like methyltransferase" evidence="3">
    <location>
        <begin position="166"/>
        <end position="351"/>
    </location>
</feature>
<keyword evidence="2" id="KW-0808">Transferase</keyword>
<dbReference type="Pfam" id="PF01170">
    <property type="entry name" value="UPF0020"/>
    <property type="match status" value="1"/>
</dbReference>
<gene>
    <name evidence="6" type="ORF">GCM10011309_17710</name>
</gene>
<dbReference type="PROSITE" id="PS01261">
    <property type="entry name" value="UPF0020"/>
    <property type="match status" value="1"/>
</dbReference>
<dbReference type="PANTHER" id="PTHR47313">
    <property type="entry name" value="RIBOSOMAL RNA LARGE SUBUNIT METHYLTRANSFERASE K/L"/>
    <property type="match status" value="1"/>
</dbReference>
<dbReference type="CDD" id="cd11715">
    <property type="entry name" value="THUMP_AdoMetMT"/>
    <property type="match status" value="1"/>
</dbReference>
<dbReference type="Proteomes" id="UP000600865">
    <property type="component" value="Unassembled WGS sequence"/>
</dbReference>
<comment type="caution">
    <text evidence="6">The sequence shown here is derived from an EMBL/GenBank/DDBJ whole genome shotgun (WGS) entry which is preliminary data.</text>
</comment>
<dbReference type="SUPFAM" id="SSF53335">
    <property type="entry name" value="S-adenosyl-L-methionine-dependent methyltransferases"/>
    <property type="match status" value="1"/>
</dbReference>
<dbReference type="Gene3D" id="3.30.2130.30">
    <property type="match status" value="1"/>
</dbReference>
<dbReference type="AlphaFoldDB" id="A0A918NHS8"/>
<proteinExistence type="predicted"/>
<keyword evidence="7" id="KW-1185">Reference proteome</keyword>
<evidence type="ECO:0000313" key="6">
    <source>
        <dbReference type="EMBL" id="GGX68391.1"/>
    </source>
</evidence>
<accession>A0A918NHS8</accession>
<dbReference type="InterPro" id="IPR053943">
    <property type="entry name" value="RlmKL-like_Mtase_CS"/>
</dbReference>
<sequence length="376" mass="41457">MTDAPQTEFEIFLVTLPGLEDLLFAEVCEQGFRKPKVISGGVLIQGGWKDVWRANLVLRGASKVLARIGEFRAMHLAQLDKRARAFPWGDFIAPGHRIKVEVSTNKKSEIYHGGAAEQRIETAIHEEFGARIASSIETTDVLIKVRIARNLVILSLETSGTALHKRGHKLALGKAPLRETIAAMTLRACGYKRTEPLLDPMCGSGTFPIEAAEIAANKMAGRDRSFAFEHLVSYDADAVQAMKDGWFTREPTPHFYGSDREKQVIAHAKDNAKRAGVEAACHFEMKPVSQIAPPEGPPGLVMVNPPYGTRIGNKNELFSLYQNFGEVMRARFSGWRVGMVTTEQSLAEATKLPWKTPSAPIPHGGLKIKIYQTDAL</sequence>
<feature type="domain" description="RlmL ferredoxin-like" evidence="5">
    <location>
        <begin position="10"/>
        <end position="65"/>
    </location>
</feature>
<evidence type="ECO:0000259" key="5">
    <source>
        <dbReference type="Pfam" id="PF22020"/>
    </source>
</evidence>
<evidence type="ECO:0000256" key="2">
    <source>
        <dbReference type="ARBA" id="ARBA00022679"/>
    </source>
</evidence>
<dbReference type="GO" id="GO:0003723">
    <property type="term" value="F:RNA binding"/>
    <property type="evidence" value="ECO:0007669"/>
    <property type="project" value="InterPro"/>
</dbReference>
<feature type="domain" description="THUMP" evidence="4">
    <location>
        <begin position="77"/>
        <end position="157"/>
    </location>
</feature>
<dbReference type="Gene3D" id="3.40.50.150">
    <property type="entry name" value="Vaccinia Virus protein VP39"/>
    <property type="match status" value="1"/>
</dbReference>
<reference evidence="6 7" key="1">
    <citation type="journal article" date="2014" name="Int. J. Syst. Evol. Microbiol.">
        <title>Complete genome sequence of Corynebacterium casei LMG S-19264T (=DSM 44701T), isolated from a smear-ripened cheese.</title>
        <authorList>
            <consortium name="US DOE Joint Genome Institute (JGI-PGF)"/>
            <person name="Walter F."/>
            <person name="Albersmeier A."/>
            <person name="Kalinowski J."/>
            <person name="Ruckert C."/>
        </authorList>
    </citation>
    <scope>NUCLEOTIDE SEQUENCE [LARGE SCALE GENOMIC DNA]</scope>
    <source>
        <strain evidence="6 7">KCTC 23968</strain>
    </source>
</reference>
<dbReference type="EMBL" id="BMYV01000002">
    <property type="protein sequence ID" value="GGX68391.1"/>
    <property type="molecule type" value="Genomic_DNA"/>
</dbReference>
<name>A0A918NHS8_9PROT</name>
<keyword evidence="1 6" id="KW-0489">Methyltransferase</keyword>
<evidence type="ECO:0000259" key="4">
    <source>
        <dbReference type="Pfam" id="PF02926"/>
    </source>
</evidence>
<evidence type="ECO:0000256" key="1">
    <source>
        <dbReference type="ARBA" id="ARBA00022603"/>
    </source>
</evidence>
<dbReference type="Pfam" id="PF02926">
    <property type="entry name" value="THUMP"/>
    <property type="match status" value="1"/>
</dbReference>
<organism evidence="6 7">
    <name type="scientific">Litorimonas cladophorae</name>
    <dbReference type="NCBI Taxonomy" id="1220491"/>
    <lineage>
        <taxon>Bacteria</taxon>
        <taxon>Pseudomonadati</taxon>
        <taxon>Pseudomonadota</taxon>
        <taxon>Alphaproteobacteria</taxon>
        <taxon>Maricaulales</taxon>
        <taxon>Robiginitomaculaceae</taxon>
    </lineage>
</organism>
<dbReference type="InterPro" id="IPR000241">
    <property type="entry name" value="RlmKL-like_Mtase"/>
</dbReference>
<protein>
    <submittedName>
        <fullName evidence="6">RNA methyltransferase</fullName>
    </submittedName>
</protein>
<evidence type="ECO:0000313" key="7">
    <source>
        <dbReference type="Proteomes" id="UP000600865"/>
    </source>
</evidence>